<comment type="caution">
    <text evidence="2">The sequence shown here is derived from an EMBL/GenBank/DDBJ whole genome shotgun (WGS) entry which is preliminary data.</text>
</comment>
<dbReference type="CDD" id="cd00531">
    <property type="entry name" value="NTF2_like"/>
    <property type="match status" value="1"/>
</dbReference>
<dbReference type="EMBL" id="VDGT01000030">
    <property type="protein sequence ID" value="TNM25185.1"/>
    <property type="molecule type" value="Genomic_DNA"/>
</dbReference>
<accession>A0A5C4UP66</accession>
<dbReference type="RefSeq" id="WP_139649854.1">
    <property type="nucleotide sequence ID" value="NZ_BAAAZS010000121.1"/>
</dbReference>
<gene>
    <name evidence="2" type="ORF">FH715_26745</name>
</gene>
<name>A0A5C4UP66_9ACTN</name>
<dbReference type="SUPFAM" id="SSF54427">
    <property type="entry name" value="NTF2-like"/>
    <property type="match status" value="1"/>
</dbReference>
<dbReference type="OrthoDB" id="3681559at2"/>
<evidence type="ECO:0000259" key="1">
    <source>
        <dbReference type="Pfam" id="PF12680"/>
    </source>
</evidence>
<evidence type="ECO:0000313" key="2">
    <source>
        <dbReference type="EMBL" id="TNM25185.1"/>
    </source>
</evidence>
<proteinExistence type="predicted"/>
<dbReference type="InterPro" id="IPR032710">
    <property type="entry name" value="NTF2-like_dom_sf"/>
</dbReference>
<dbReference type="Pfam" id="PF12680">
    <property type="entry name" value="SnoaL_2"/>
    <property type="match status" value="1"/>
</dbReference>
<organism evidence="2 3">
    <name type="scientific">Streptomyces sedi</name>
    <dbReference type="NCBI Taxonomy" id="555059"/>
    <lineage>
        <taxon>Bacteria</taxon>
        <taxon>Bacillati</taxon>
        <taxon>Actinomycetota</taxon>
        <taxon>Actinomycetes</taxon>
        <taxon>Kitasatosporales</taxon>
        <taxon>Streptomycetaceae</taxon>
        <taxon>Streptomyces</taxon>
    </lineage>
</organism>
<feature type="domain" description="SnoaL-like" evidence="1">
    <location>
        <begin position="10"/>
        <end position="117"/>
    </location>
</feature>
<dbReference type="Proteomes" id="UP000311713">
    <property type="component" value="Unassembled WGS sequence"/>
</dbReference>
<keyword evidence="3" id="KW-1185">Reference proteome</keyword>
<evidence type="ECO:0000313" key="3">
    <source>
        <dbReference type="Proteomes" id="UP000311713"/>
    </source>
</evidence>
<dbReference type="Gene3D" id="3.10.450.50">
    <property type="match status" value="1"/>
</dbReference>
<dbReference type="InterPro" id="IPR037401">
    <property type="entry name" value="SnoaL-like"/>
</dbReference>
<dbReference type="AlphaFoldDB" id="A0A5C4UP66"/>
<sequence>MPADPEETFRRMIDLMLAKDMNAVADLWAPDGVAEFPFAAGGSPRVLRGREEVRAYLAHYPELMDMREVAALTVRPTDQGDTAVVEWTATGRTVATSRPYRLDYVVVLTVRDGLIALYRDYWSPLSAANAAGGLAELLGSLEGKREGKREGENA</sequence>
<protein>
    <submittedName>
        <fullName evidence="2">Nuclear transport factor 2 family protein</fullName>
    </submittedName>
</protein>
<reference evidence="2 3" key="1">
    <citation type="submission" date="2019-06" db="EMBL/GenBank/DDBJ databases">
        <title>Draft genome of Streptomyces sedi sp. JCM16909.</title>
        <authorList>
            <person name="Klykleung N."/>
            <person name="Tanasupawat S."/>
            <person name="Kudo T."/>
            <person name="Yuki M."/>
            <person name="Ohkuma M."/>
        </authorList>
    </citation>
    <scope>NUCLEOTIDE SEQUENCE [LARGE SCALE GENOMIC DNA]</scope>
    <source>
        <strain evidence="2 3">JCM 16909</strain>
    </source>
</reference>